<dbReference type="EMBL" id="JARKHS020001078">
    <property type="protein sequence ID" value="KAK8788200.1"/>
    <property type="molecule type" value="Genomic_DNA"/>
</dbReference>
<keyword evidence="2" id="KW-1185">Reference proteome</keyword>
<dbReference type="Proteomes" id="UP001321473">
    <property type="component" value="Unassembled WGS sequence"/>
</dbReference>
<gene>
    <name evidence="1" type="ORF">V5799_022024</name>
</gene>
<dbReference type="AlphaFoldDB" id="A0AAQ4FLX0"/>
<sequence length="93" mass="10210">MRALWTPSSQLVNEASRVTVHLLQLDTKPPRSPHLSTLNTPAFLSVEPAFLFQAAVAATKPGQDSPSPFYNTLPTFSPSLGLFPRRQGDTPRH</sequence>
<accession>A0AAQ4FLX0</accession>
<evidence type="ECO:0000313" key="2">
    <source>
        <dbReference type="Proteomes" id="UP001321473"/>
    </source>
</evidence>
<evidence type="ECO:0000313" key="1">
    <source>
        <dbReference type="EMBL" id="KAK8788200.1"/>
    </source>
</evidence>
<reference evidence="1 2" key="1">
    <citation type="journal article" date="2023" name="Arcadia Sci">
        <title>De novo assembly of a long-read Amblyomma americanum tick genome.</title>
        <authorList>
            <person name="Chou S."/>
            <person name="Poskanzer K.E."/>
            <person name="Rollins M."/>
            <person name="Thuy-Boun P.S."/>
        </authorList>
    </citation>
    <scope>NUCLEOTIDE SEQUENCE [LARGE SCALE GENOMIC DNA]</scope>
    <source>
        <strain evidence="1">F_SG_1</strain>
        <tissue evidence="1">Salivary glands</tissue>
    </source>
</reference>
<protein>
    <submittedName>
        <fullName evidence="1">Uncharacterized protein</fullName>
    </submittedName>
</protein>
<organism evidence="1 2">
    <name type="scientific">Amblyomma americanum</name>
    <name type="common">Lone star tick</name>
    <dbReference type="NCBI Taxonomy" id="6943"/>
    <lineage>
        <taxon>Eukaryota</taxon>
        <taxon>Metazoa</taxon>
        <taxon>Ecdysozoa</taxon>
        <taxon>Arthropoda</taxon>
        <taxon>Chelicerata</taxon>
        <taxon>Arachnida</taxon>
        <taxon>Acari</taxon>
        <taxon>Parasitiformes</taxon>
        <taxon>Ixodida</taxon>
        <taxon>Ixodoidea</taxon>
        <taxon>Ixodidae</taxon>
        <taxon>Amblyomminae</taxon>
        <taxon>Amblyomma</taxon>
    </lineage>
</organism>
<comment type="caution">
    <text evidence="1">The sequence shown here is derived from an EMBL/GenBank/DDBJ whole genome shotgun (WGS) entry which is preliminary data.</text>
</comment>
<proteinExistence type="predicted"/>
<name>A0AAQ4FLX0_AMBAM</name>